<evidence type="ECO:0000256" key="8">
    <source>
        <dbReference type="PIRSR" id="PIRSR000138-1"/>
    </source>
</evidence>
<feature type="binding site" evidence="9">
    <location>
        <position position="160"/>
    </location>
    <ligand>
        <name>glyoxylate</name>
        <dbReference type="ChEBI" id="CHEBI:36655"/>
    </ligand>
</feature>
<dbReference type="RefSeq" id="WP_243012689.1">
    <property type="nucleotide sequence ID" value="NZ_JALGAR010000004.1"/>
</dbReference>
<dbReference type="InterPro" id="IPR000262">
    <property type="entry name" value="FMN-dep_DH"/>
</dbReference>
<evidence type="ECO:0000313" key="12">
    <source>
        <dbReference type="Proteomes" id="UP001165341"/>
    </source>
</evidence>
<dbReference type="PIRSF" id="PIRSF000138">
    <property type="entry name" value="Al-hdrx_acd_dh"/>
    <property type="match status" value="1"/>
</dbReference>
<dbReference type="FunFam" id="3.20.20.70:FF:000261">
    <property type="entry name" value="L-lactate dehydrogenase (Cytochrome)"/>
    <property type="match status" value="1"/>
</dbReference>
<feature type="binding site" evidence="9">
    <location>
        <position position="276"/>
    </location>
    <ligand>
        <name>FMN</name>
        <dbReference type="ChEBI" id="CHEBI:58210"/>
    </ligand>
</feature>
<name>A0AA41QZ32_9MICO</name>
<feature type="binding site" evidence="9">
    <location>
        <position position="158"/>
    </location>
    <ligand>
        <name>FMN</name>
        <dbReference type="ChEBI" id="CHEBI:58210"/>
    </ligand>
</feature>
<dbReference type="PROSITE" id="PS00557">
    <property type="entry name" value="FMN_HYDROXY_ACID_DH_1"/>
    <property type="match status" value="1"/>
</dbReference>
<feature type="binding site" evidence="9">
    <location>
        <begin position="354"/>
        <end position="355"/>
    </location>
    <ligand>
        <name>FMN</name>
        <dbReference type="ChEBI" id="CHEBI:58210"/>
    </ligand>
</feature>
<feature type="binding site" evidence="9">
    <location>
        <position position="54"/>
    </location>
    <ligand>
        <name>glyoxylate</name>
        <dbReference type="ChEBI" id="CHEBI:36655"/>
    </ligand>
</feature>
<dbReference type="CDD" id="cd02809">
    <property type="entry name" value="alpha_hydroxyacid_oxid_FMN"/>
    <property type="match status" value="1"/>
</dbReference>
<evidence type="ECO:0000256" key="9">
    <source>
        <dbReference type="PIRSR" id="PIRSR000138-2"/>
    </source>
</evidence>
<dbReference type="InterPro" id="IPR037396">
    <property type="entry name" value="FMN_HAD"/>
</dbReference>
<dbReference type="PANTHER" id="PTHR10578:SF107">
    <property type="entry name" value="2-HYDROXYACID OXIDASE 1"/>
    <property type="match status" value="1"/>
</dbReference>
<comment type="cofactor">
    <cofactor evidence="1">
        <name>FMN</name>
        <dbReference type="ChEBI" id="CHEBI:58210"/>
    </cofactor>
</comment>
<dbReference type="GO" id="GO:0016491">
    <property type="term" value="F:oxidoreductase activity"/>
    <property type="evidence" value="ECO:0007669"/>
    <property type="project" value="UniProtKB-KW"/>
</dbReference>
<comment type="catalytic activity">
    <reaction evidence="6">
        <text>(S)-lactate + A = pyruvate + AH2</text>
        <dbReference type="Rhea" id="RHEA:45816"/>
        <dbReference type="ChEBI" id="CHEBI:13193"/>
        <dbReference type="ChEBI" id="CHEBI:15361"/>
        <dbReference type="ChEBI" id="CHEBI:16651"/>
        <dbReference type="ChEBI" id="CHEBI:17499"/>
    </reaction>
</comment>
<dbReference type="GO" id="GO:0010181">
    <property type="term" value="F:FMN binding"/>
    <property type="evidence" value="ECO:0007669"/>
    <property type="project" value="InterPro"/>
</dbReference>
<evidence type="ECO:0000256" key="7">
    <source>
        <dbReference type="ARBA" id="ARBA00071405"/>
    </source>
</evidence>
<dbReference type="Gene3D" id="3.20.20.70">
    <property type="entry name" value="Aldolase class I"/>
    <property type="match status" value="1"/>
</dbReference>
<evidence type="ECO:0000313" key="11">
    <source>
        <dbReference type="EMBL" id="MCI4659068.1"/>
    </source>
</evidence>
<feature type="binding site" evidence="9">
    <location>
        <position position="298"/>
    </location>
    <ligand>
        <name>FMN</name>
        <dbReference type="ChEBI" id="CHEBI:58210"/>
    </ligand>
</feature>
<feature type="active site" description="Proton acceptor" evidence="8">
    <location>
        <position position="300"/>
    </location>
</feature>
<evidence type="ECO:0000256" key="4">
    <source>
        <dbReference type="ARBA" id="ARBA00023002"/>
    </source>
</evidence>
<dbReference type="InterPro" id="IPR008259">
    <property type="entry name" value="FMN_hydac_DH_AS"/>
</dbReference>
<organism evidence="11 12">
    <name type="scientific">Cryobacterium zhongshanensis</name>
    <dbReference type="NCBI Taxonomy" id="2928153"/>
    <lineage>
        <taxon>Bacteria</taxon>
        <taxon>Bacillati</taxon>
        <taxon>Actinomycetota</taxon>
        <taxon>Actinomycetes</taxon>
        <taxon>Micrococcales</taxon>
        <taxon>Microbacteriaceae</taxon>
        <taxon>Cryobacterium</taxon>
    </lineage>
</organism>
<feature type="binding site" evidence="9">
    <location>
        <begin position="107"/>
        <end position="109"/>
    </location>
    <ligand>
        <name>FMN</name>
        <dbReference type="ChEBI" id="CHEBI:58210"/>
    </ligand>
</feature>
<comment type="caution">
    <text evidence="11">The sequence shown here is derived from an EMBL/GenBank/DDBJ whole genome shotgun (WGS) entry which is preliminary data.</text>
</comment>
<comment type="similarity">
    <text evidence="5">Belongs to the FMN-dependent alpha-hydroxy acid dehydrogenase family.</text>
</comment>
<dbReference type="Proteomes" id="UP001165341">
    <property type="component" value="Unassembled WGS sequence"/>
</dbReference>
<dbReference type="Pfam" id="PF01070">
    <property type="entry name" value="FMN_dh"/>
    <property type="match status" value="1"/>
</dbReference>
<feature type="binding site" evidence="9">
    <location>
        <position position="136"/>
    </location>
    <ligand>
        <name>FMN</name>
        <dbReference type="ChEBI" id="CHEBI:58210"/>
    </ligand>
</feature>
<dbReference type="AlphaFoldDB" id="A0AA41QZ32"/>
<proteinExistence type="inferred from homology"/>
<evidence type="ECO:0000259" key="10">
    <source>
        <dbReference type="PROSITE" id="PS51349"/>
    </source>
</evidence>
<evidence type="ECO:0000256" key="3">
    <source>
        <dbReference type="ARBA" id="ARBA00022643"/>
    </source>
</evidence>
<keyword evidence="2 9" id="KW-0285">Flavoprotein</keyword>
<evidence type="ECO:0000256" key="1">
    <source>
        <dbReference type="ARBA" id="ARBA00001917"/>
    </source>
</evidence>
<evidence type="ECO:0000256" key="5">
    <source>
        <dbReference type="ARBA" id="ARBA00024042"/>
    </source>
</evidence>
<keyword evidence="4" id="KW-0560">Oxidoreductase</keyword>
<protein>
    <recommendedName>
        <fullName evidence="7">Putative L-lactate dehydrogenase</fullName>
    </recommendedName>
</protein>
<feature type="binding site" evidence="9">
    <location>
        <position position="303"/>
    </location>
    <ligand>
        <name>glyoxylate</name>
        <dbReference type="ChEBI" id="CHEBI:36655"/>
    </ligand>
</feature>
<dbReference type="SUPFAM" id="SSF51395">
    <property type="entry name" value="FMN-linked oxidoreductases"/>
    <property type="match status" value="1"/>
</dbReference>
<dbReference type="PANTHER" id="PTHR10578">
    <property type="entry name" value="S -2-HYDROXY-ACID OXIDASE-RELATED"/>
    <property type="match status" value="1"/>
</dbReference>
<dbReference type="InterPro" id="IPR013785">
    <property type="entry name" value="Aldolase_TIM"/>
</dbReference>
<feature type="binding site" evidence="9">
    <location>
        <position position="186"/>
    </location>
    <ligand>
        <name>FMN</name>
        <dbReference type="ChEBI" id="CHEBI:58210"/>
    </ligand>
</feature>
<feature type="binding site" evidence="9">
    <location>
        <position position="300"/>
    </location>
    <ligand>
        <name>glyoxylate</name>
        <dbReference type="ChEBI" id="CHEBI:36655"/>
    </ligand>
</feature>
<keyword evidence="3 9" id="KW-0288">FMN</keyword>
<evidence type="ECO:0000256" key="2">
    <source>
        <dbReference type="ARBA" id="ARBA00022630"/>
    </source>
</evidence>
<accession>A0AA41QZ32</accession>
<evidence type="ECO:0000256" key="6">
    <source>
        <dbReference type="ARBA" id="ARBA00050153"/>
    </source>
</evidence>
<dbReference type="PROSITE" id="PS51349">
    <property type="entry name" value="FMN_HYDROXY_ACID_DH_2"/>
    <property type="match status" value="1"/>
</dbReference>
<feature type="binding site" evidence="9">
    <location>
        <position position="195"/>
    </location>
    <ligand>
        <name>glyoxylate</name>
        <dbReference type="ChEBI" id="CHEBI:36655"/>
    </ligand>
</feature>
<dbReference type="EMBL" id="JALGAR010000004">
    <property type="protein sequence ID" value="MCI4659068.1"/>
    <property type="molecule type" value="Genomic_DNA"/>
</dbReference>
<sequence>MVQRRIPKIKDLAPLMQFKAPELNAKKRRLESALTIYDLRAIAKRRTPKAAFDYTEGAAEAEISLARARQAFEDIEFHPAILRDVSTVSTGWDVLGAPVALPFGIAPTGFTRMMQTEGEIAGAHAAAKAGIPFSLSTMGTTAIEDVKAANPHGRNWFQLYMWKDRDRSMALVDRAAKAGFDTLLVTVDVPVAGARLRDKRNGFSIPPQLTLGTVVNALPRPEWWINFLTTEPLAFASLDRWSGTVGELLDTMFDPTVTFEDLAWIKTQWPGKVVVKGVQNVADAARLAEMGVDAIILSNHGGRQLDRAPIPFHLLPEVAREVGNDLEVHLDTGIMSGADIVAAVALGARFTLVGRAYLYGLMAGGEAGVDRAVQILAEQITRTMRLLGVTSLEELEPGHVTQLSRLSRIARPEGVPATRP</sequence>
<gene>
    <name evidence="11" type="ORF">MQH31_14760</name>
</gene>
<dbReference type="InterPro" id="IPR012133">
    <property type="entry name" value="Alpha-hydoxy_acid_DH_FMN"/>
</dbReference>
<keyword evidence="12" id="KW-1185">Reference proteome</keyword>
<reference evidence="11" key="1">
    <citation type="submission" date="2022-03" db="EMBL/GenBank/DDBJ databases">
        <title>Cryobacterium sp. nov. strain ZS14-85, isolated from Antarctic soil.</title>
        <authorList>
            <person name="Li J."/>
            <person name="Niu G."/>
        </authorList>
    </citation>
    <scope>NUCLEOTIDE SEQUENCE</scope>
    <source>
        <strain evidence="11">ZS14-85</strain>
    </source>
</reference>
<feature type="domain" description="FMN hydroxy acid dehydrogenase" evidence="10">
    <location>
        <begin position="28"/>
        <end position="405"/>
    </location>
</feature>